<name>A0A165D3P9_9BASI</name>
<evidence type="ECO:0000313" key="3">
    <source>
        <dbReference type="Proteomes" id="UP000076842"/>
    </source>
</evidence>
<dbReference type="InParanoid" id="A0A165D3P9"/>
<gene>
    <name evidence="2" type="ORF">CALCODRAFT_531988</name>
</gene>
<protein>
    <submittedName>
        <fullName evidence="2">Uncharacterized protein</fullName>
    </submittedName>
</protein>
<dbReference type="EMBL" id="KV424082">
    <property type="protein sequence ID" value="KZT52003.1"/>
    <property type="molecule type" value="Genomic_DNA"/>
</dbReference>
<organism evidence="2 3">
    <name type="scientific">Calocera cornea HHB12733</name>
    <dbReference type="NCBI Taxonomy" id="1353952"/>
    <lineage>
        <taxon>Eukaryota</taxon>
        <taxon>Fungi</taxon>
        <taxon>Dikarya</taxon>
        <taxon>Basidiomycota</taxon>
        <taxon>Agaricomycotina</taxon>
        <taxon>Dacrymycetes</taxon>
        <taxon>Dacrymycetales</taxon>
        <taxon>Dacrymycetaceae</taxon>
        <taxon>Calocera</taxon>
    </lineage>
</organism>
<reference evidence="2 3" key="1">
    <citation type="journal article" date="2016" name="Mol. Biol. Evol.">
        <title>Comparative Genomics of Early-Diverging Mushroom-Forming Fungi Provides Insights into the Origins of Lignocellulose Decay Capabilities.</title>
        <authorList>
            <person name="Nagy L.G."/>
            <person name="Riley R."/>
            <person name="Tritt A."/>
            <person name="Adam C."/>
            <person name="Daum C."/>
            <person name="Floudas D."/>
            <person name="Sun H."/>
            <person name="Yadav J.S."/>
            <person name="Pangilinan J."/>
            <person name="Larsson K.H."/>
            <person name="Matsuura K."/>
            <person name="Barry K."/>
            <person name="Labutti K."/>
            <person name="Kuo R."/>
            <person name="Ohm R.A."/>
            <person name="Bhattacharya S.S."/>
            <person name="Shirouzu T."/>
            <person name="Yoshinaga Y."/>
            <person name="Martin F.M."/>
            <person name="Grigoriev I.V."/>
            <person name="Hibbett D.S."/>
        </authorList>
    </citation>
    <scope>NUCLEOTIDE SEQUENCE [LARGE SCALE GENOMIC DNA]</scope>
    <source>
        <strain evidence="2 3">HHB12733</strain>
    </source>
</reference>
<proteinExistence type="predicted"/>
<accession>A0A165D3P9</accession>
<sequence>MDSHVIRAPTAPFPSVDSSGGNVSAAVTASGIHGHQPQSISFNLNVAPAPPPTTSTPSPTVFYAASPPTSINVAAALVSLGVELSSARQELQAAQLAYQIAFEHWSIEHSAYTGSIAQYQATLAASDRMNVTREAVRRAENVLEDVDRRILYAQTGPASSGLTYGYPPSASMGSNPPPPVAFINSPFTFQNQQQAGNTGTDWWGLFKKILNLVSCGKLFPGFTF</sequence>
<keyword evidence="3" id="KW-1185">Reference proteome</keyword>
<dbReference type="AlphaFoldDB" id="A0A165D3P9"/>
<dbReference type="Proteomes" id="UP000076842">
    <property type="component" value="Unassembled WGS sequence"/>
</dbReference>
<evidence type="ECO:0000256" key="1">
    <source>
        <dbReference type="SAM" id="MobiDB-lite"/>
    </source>
</evidence>
<evidence type="ECO:0000313" key="2">
    <source>
        <dbReference type="EMBL" id="KZT52003.1"/>
    </source>
</evidence>
<feature type="region of interest" description="Disordered" evidence="1">
    <location>
        <begin position="1"/>
        <end position="20"/>
    </location>
</feature>